<dbReference type="Gene3D" id="2.40.50.140">
    <property type="entry name" value="Nucleic acid-binding proteins"/>
    <property type="match status" value="1"/>
</dbReference>
<feature type="domain" description="CSD" evidence="3">
    <location>
        <begin position="5"/>
        <end position="68"/>
    </location>
</feature>
<evidence type="ECO:0000256" key="1">
    <source>
        <dbReference type="ARBA" id="ARBA00004496"/>
    </source>
</evidence>
<dbReference type="InterPro" id="IPR011129">
    <property type="entry name" value="CSD"/>
</dbReference>
<keyword evidence="2" id="KW-0963">Cytoplasm</keyword>
<dbReference type="SMART" id="SM00357">
    <property type="entry name" value="CSP"/>
    <property type="match status" value="1"/>
</dbReference>
<dbReference type="InterPro" id="IPR002059">
    <property type="entry name" value="CSP_DNA-bd"/>
</dbReference>
<dbReference type="AlphaFoldDB" id="A0A6G8QFL0"/>
<evidence type="ECO:0000313" key="5">
    <source>
        <dbReference type="Proteomes" id="UP000501452"/>
    </source>
</evidence>
<reference evidence="4 5" key="1">
    <citation type="submission" date="2019-10" db="EMBL/GenBank/DDBJ databases">
        <title>Rubrobacter sp nov SCSIO 52090 isolated from a deep-sea sediment in the South China Sea.</title>
        <authorList>
            <person name="Chen R.W."/>
        </authorList>
    </citation>
    <scope>NUCLEOTIDE SEQUENCE [LARGE SCALE GENOMIC DNA]</scope>
    <source>
        <strain evidence="4 5">SCSIO 52909</strain>
    </source>
</reference>
<dbReference type="InterPro" id="IPR012340">
    <property type="entry name" value="NA-bd_OB-fold"/>
</dbReference>
<dbReference type="GO" id="GO:0003676">
    <property type="term" value="F:nucleic acid binding"/>
    <property type="evidence" value="ECO:0007669"/>
    <property type="project" value="InterPro"/>
</dbReference>
<keyword evidence="5" id="KW-1185">Reference proteome</keyword>
<evidence type="ECO:0000259" key="3">
    <source>
        <dbReference type="PROSITE" id="PS51857"/>
    </source>
</evidence>
<dbReference type="Proteomes" id="UP000501452">
    <property type="component" value="Chromosome"/>
</dbReference>
<dbReference type="PROSITE" id="PS51857">
    <property type="entry name" value="CSD_2"/>
    <property type="match status" value="1"/>
</dbReference>
<comment type="subcellular location">
    <subcellularLocation>
        <location evidence="1">Cytoplasm</location>
    </subcellularLocation>
</comment>
<dbReference type="EMBL" id="CP045119">
    <property type="protein sequence ID" value="QIN85250.1"/>
    <property type="molecule type" value="Genomic_DNA"/>
</dbReference>
<evidence type="ECO:0000313" key="4">
    <source>
        <dbReference type="EMBL" id="QIN85250.1"/>
    </source>
</evidence>
<dbReference type="GO" id="GO:0005737">
    <property type="term" value="C:cytoplasm"/>
    <property type="evidence" value="ECO:0007669"/>
    <property type="project" value="UniProtKB-SubCell"/>
</dbReference>
<dbReference type="PRINTS" id="PR00050">
    <property type="entry name" value="COLDSHOCK"/>
</dbReference>
<evidence type="ECO:0000256" key="2">
    <source>
        <dbReference type="ARBA" id="ARBA00022490"/>
    </source>
</evidence>
<protein>
    <submittedName>
        <fullName evidence="4">Cold-shock protein</fullName>
    </submittedName>
</protein>
<dbReference type="PIRSF" id="PIRSF002599">
    <property type="entry name" value="Cold_shock_A"/>
    <property type="match status" value="1"/>
</dbReference>
<dbReference type="Pfam" id="PF00313">
    <property type="entry name" value="CSD"/>
    <property type="match status" value="1"/>
</dbReference>
<dbReference type="KEGG" id="rub:GBA63_17675"/>
<name>A0A6G8QFL0_9ACTN</name>
<accession>A0A6G8QFL0</accession>
<dbReference type="InterPro" id="IPR012156">
    <property type="entry name" value="Cold_shock_CspA"/>
</dbReference>
<dbReference type="CDD" id="cd04458">
    <property type="entry name" value="CSP_CDS"/>
    <property type="match status" value="1"/>
</dbReference>
<sequence length="79" mass="8758">MGTAKEAGRLRWFDEEKGYGFIELPSGEDRFFHRSGLSCDPDELEPGLPLAFETRPGARGPFAVGVEPLKLRRPGDRPA</sequence>
<dbReference type="SUPFAM" id="SSF50249">
    <property type="entry name" value="Nucleic acid-binding proteins"/>
    <property type="match status" value="1"/>
</dbReference>
<organism evidence="4 5">
    <name type="scientific">Rubrobacter tropicus</name>
    <dbReference type="NCBI Taxonomy" id="2653851"/>
    <lineage>
        <taxon>Bacteria</taxon>
        <taxon>Bacillati</taxon>
        <taxon>Actinomycetota</taxon>
        <taxon>Rubrobacteria</taxon>
        <taxon>Rubrobacterales</taxon>
        <taxon>Rubrobacteraceae</taxon>
        <taxon>Rubrobacter</taxon>
    </lineage>
</organism>
<proteinExistence type="predicted"/>
<gene>
    <name evidence="4" type="ORF">GBA63_17675</name>
</gene>